<accession>A0A0F9KII6</accession>
<reference evidence="1" key="1">
    <citation type="journal article" date="2015" name="Nature">
        <title>Complex archaea that bridge the gap between prokaryotes and eukaryotes.</title>
        <authorList>
            <person name="Spang A."/>
            <person name="Saw J.H."/>
            <person name="Jorgensen S.L."/>
            <person name="Zaremba-Niedzwiedzka K."/>
            <person name="Martijn J."/>
            <person name="Lind A.E."/>
            <person name="van Eijk R."/>
            <person name="Schleper C."/>
            <person name="Guy L."/>
            <person name="Ettema T.J."/>
        </authorList>
    </citation>
    <scope>NUCLEOTIDE SEQUENCE</scope>
</reference>
<dbReference type="AlphaFoldDB" id="A0A0F9KII6"/>
<evidence type="ECO:0008006" key="2">
    <source>
        <dbReference type="Google" id="ProtNLM"/>
    </source>
</evidence>
<dbReference type="EMBL" id="LAZR01009122">
    <property type="protein sequence ID" value="KKM74566.1"/>
    <property type="molecule type" value="Genomic_DNA"/>
</dbReference>
<dbReference type="PANTHER" id="PTHR33677:SF3">
    <property type="entry name" value="COPPER-SENSING TRANSCRIPTIONAL REPRESSOR RICR"/>
    <property type="match status" value="1"/>
</dbReference>
<dbReference type="InterPro" id="IPR038390">
    <property type="entry name" value="Metal_Tscrpt_repr_sf"/>
</dbReference>
<proteinExistence type="predicted"/>
<dbReference type="PANTHER" id="PTHR33677">
    <property type="entry name" value="TRANSCRIPTIONAL REPRESSOR FRMR-RELATED"/>
    <property type="match status" value="1"/>
</dbReference>
<dbReference type="CDD" id="cd10148">
    <property type="entry name" value="CsoR-like_DUF156"/>
    <property type="match status" value="1"/>
</dbReference>
<gene>
    <name evidence="1" type="ORF">LCGC14_1399070</name>
</gene>
<dbReference type="Gene3D" id="1.20.58.1000">
    <property type="entry name" value="Metal-sensitive repressor, helix protomer"/>
    <property type="match status" value="1"/>
</dbReference>
<dbReference type="Pfam" id="PF02583">
    <property type="entry name" value="Trns_repr_metal"/>
    <property type="match status" value="1"/>
</dbReference>
<name>A0A0F9KII6_9ZZZZ</name>
<organism evidence="1">
    <name type="scientific">marine sediment metagenome</name>
    <dbReference type="NCBI Taxonomy" id="412755"/>
    <lineage>
        <taxon>unclassified sequences</taxon>
        <taxon>metagenomes</taxon>
        <taxon>ecological metagenomes</taxon>
    </lineage>
</organism>
<evidence type="ECO:0000313" key="1">
    <source>
        <dbReference type="EMBL" id="KKM74566.1"/>
    </source>
</evidence>
<dbReference type="GO" id="GO:0046872">
    <property type="term" value="F:metal ion binding"/>
    <property type="evidence" value="ECO:0007669"/>
    <property type="project" value="InterPro"/>
</dbReference>
<comment type="caution">
    <text evidence="1">The sequence shown here is derived from an EMBL/GenBank/DDBJ whole genome shotgun (WGS) entry which is preliminary data.</text>
</comment>
<dbReference type="GO" id="GO:0006355">
    <property type="term" value="P:regulation of DNA-templated transcription"/>
    <property type="evidence" value="ECO:0007669"/>
    <property type="project" value="InterPro"/>
</dbReference>
<dbReference type="InterPro" id="IPR003735">
    <property type="entry name" value="Metal_Tscrpt_repr"/>
</dbReference>
<dbReference type="GO" id="GO:0003677">
    <property type="term" value="F:DNA binding"/>
    <property type="evidence" value="ECO:0007669"/>
    <property type="project" value="InterPro"/>
</dbReference>
<sequence>MASYVKDKKEILVRLRRMEGQLKGIQRMVEVDKYCVDVLNQLSSVIAASRKVAAIILQDHIQGCIRDALTRNEHSDEYMDELLTVIERFTLKK</sequence>
<protein>
    <recommendedName>
        <fullName evidence="2">Transcriptional regulator</fullName>
    </recommendedName>
</protein>